<dbReference type="AlphaFoldDB" id="A0A7D5M5L5"/>
<organism evidence="2 3">
    <name type="scientific">Nitrosopumilus oxyclinae</name>
    <dbReference type="NCBI Taxonomy" id="1959104"/>
    <lineage>
        <taxon>Archaea</taxon>
        <taxon>Nitrososphaerota</taxon>
        <taxon>Nitrososphaeria</taxon>
        <taxon>Nitrosopumilales</taxon>
        <taxon>Nitrosopumilaceae</taxon>
        <taxon>Nitrosopumilus</taxon>
    </lineage>
</organism>
<sequence length="914" mass="105187">MNPEDQARQDIDKMLTDSGWIIQDYDDRNLSESLGVAVREYPLSKDNADYALFIDSQPVGVVEAKKYGHTLSGVVEQSEKYLDGLHEKFTSTDMRPPFSYETTGIETTFADRRDPNHRSRHVFTFHRPELLQTWLNEETTLRARLKAIPKLNFDKLRDCQSEAITNLEDSFSQNKPRALIQMATGSGKTFAAVTAIYRLIKFAKAKKILFLVDRSNLGRQALREFQQYTTPDDGRKFTDLYNVQLLQSHTIDPVPKVVISTIQRMFSVLKGEKEYEEENDEFSAFEGGIDETPVDVKYNANIPIGEFDFIVIDECHRSIYNKWKQVLDYFDSFLIGLTATPSNDTIGFFHNNQVMRYTHERAVVDEVNVGYHVYKIRTKITEEGSSVDAGQFVEKRDRLTRKQEAEQLDQDLIYAQNELDRSVVSKDRIRLIIRTFKERLPEIFPNRTNVPKTLIFAKDDSHAEDITEIVKEEFGLGNEFCKKITYRTKEKPEELISSFRNSPMPRIAVSVDMIATGTDIKPLECIIFMRDVRTKNYFDQMKGRGTRTIKDDDLIAVTPDAKSKTHFVIVDAVGVCEHTMGDTHSLSKNPNVSFKVLLDKATDKNANTDDVESLIYRLSRINKKLSQDDKDEIASVNDGKTLVDIERTLLDGINADKKMEIAKEQFKTKEPTNEQIRTVSKQMIDEACKVFDSAKLRKTILDIKSKNEQIIDDVSIDELLETGFTDKVQSYDNKTIENWTEFVEKNKDQITALDIIYSKPYRMREITFADIKNLANTIKKPPYNLTPEMLWSAYQRLDKSKVKSNPAKMLTDLISIIRYSAGKQDLLLPFSELVTEKFEKWLQTQESSDRTFTPEQKEWLVMIKDTIASSVSIGIDALDDVPFNQKGGRVKFYKLFGDDYEKILDELHEVLINS</sequence>
<dbReference type="PANTHER" id="PTHR47396">
    <property type="entry name" value="TYPE I RESTRICTION ENZYME ECOKI R PROTEIN"/>
    <property type="match status" value="1"/>
</dbReference>
<dbReference type="GO" id="GO:0120545">
    <property type="term" value="F:nucleic acid conformation isomerase activity"/>
    <property type="evidence" value="ECO:0007669"/>
    <property type="project" value="UniProtKB-ARBA"/>
</dbReference>
<keyword evidence="3" id="KW-1185">Reference proteome</keyword>
<dbReference type="GO" id="GO:0006304">
    <property type="term" value="P:DNA modification"/>
    <property type="evidence" value="ECO:0007669"/>
    <property type="project" value="InterPro"/>
</dbReference>
<dbReference type="GO" id="GO:0016787">
    <property type="term" value="F:hydrolase activity"/>
    <property type="evidence" value="ECO:0007669"/>
    <property type="project" value="InterPro"/>
</dbReference>
<dbReference type="EMBL" id="CP026994">
    <property type="protein sequence ID" value="QLH04209.1"/>
    <property type="molecule type" value="Genomic_DNA"/>
</dbReference>
<dbReference type="GeneID" id="56060675"/>
<gene>
    <name evidence="2" type="ORF">C5F49_01950</name>
</gene>
<proteinExistence type="predicted"/>
<evidence type="ECO:0000259" key="1">
    <source>
        <dbReference type="PROSITE" id="PS51192"/>
    </source>
</evidence>
<dbReference type="SMART" id="SM00487">
    <property type="entry name" value="DEXDc"/>
    <property type="match status" value="1"/>
</dbReference>
<dbReference type="Gene3D" id="3.90.1570.30">
    <property type="match status" value="1"/>
</dbReference>
<dbReference type="OrthoDB" id="11644at2157"/>
<dbReference type="InterPro" id="IPR013670">
    <property type="entry name" value="EcoEI_R_C_dom"/>
</dbReference>
<dbReference type="InterPro" id="IPR006935">
    <property type="entry name" value="Helicase/UvrB_N"/>
</dbReference>
<dbReference type="GO" id="GO:0140097">
    <property type="term" value="F:catalytic activity, acting on DNA"/>
    <property type="evidence" value="ECO:0007669"/>
    <property type="project" value="UniProtKB-ARBA"/>
</dbReference>
<dbReference type="GO" id="GO:0005524">
    <property type="term" value="F:ATP binding"/>
    <property type="evidence" value="ECO:0007669"/>
    <property type="project" value="InterPro"/>
</dbReference>
<dbReference type="InterPro" id="IPR027417">
    <property type="entry name" value="P-loop_NTPase"/>
</dbReference>
<dbReference type="InterPro" id="IPR001650">
    <property type="entry name" value="Helicase_C-like"/>
</dbReference>
<evidence type="ECO:0000313" key="2">
    <source>
        <dbReference type="EMBL" id="QLH04209.1"/>
    </source>
</evidence>
<dbReference type="PANTHER" id="PTHR47396:SF1">
    <property type="entry name" value="ATP-DEPENDENT HELICASE IRC3-RELATED"/>
    <property type="match status" value="1"/>
</dbReference>
<dbReference type="PROSITE" id="PS51192">
    <property type="entry name" value="HELICASE_ATP_BIND_1"/>
    <property type="match status" value="1"/>
</dbReference>
<dbReference type="Pfam" id="PF00271">
    <property type="entry name" value="Helicase_C"/>
    <property type="match status" value="1"/>
</dbReference>
<protein>
    <submittedName>
        <fullName evidence="2">Restriction endonuclease subunit R</fullName>
    </submittedName>
</protein>
<dbReference type="KEGG" id="nox:C5F49_01950"/>
<evidence type="ECO:0000313" key="3">
    <source>
        <dbReference type="Proteomes" id="UP000509441"/>
    </source>
</evidence>
<dbReference type="Pfam" id="PF08463">
    <property type="entry name" value="EcoEI_R_C"/>
    <property type="match status" value="1"/>
</dbReference>
<accession>A0A7D5M5L5</accession>
<dbReference type="InterPro" id="IPR014001">
    <property type="entry name" value="Helicase_ATP-bd"/>
</dbReference>
<keyword evidence="2" id="KW-0540">Nuclease</keyword>
<dbReference type="CDD" id="cd18799">
    <property type="entry name" value="SF2_C_EcoAI-like"/>
    <property type="match status" value="1"/>
</dbReference>
<keyword evidence="2" id="KW-0255">Endonuclease</keyword>
<name>A0A7D5M5L5_9ARCH</name>
<keyword evidence="2" id="KW-0378">Hydrolase</keyword>
<dbReference type="Proteomes" id="UP000509441">
    <property type="component" value="Chromosome"/>
</dbReference>
<dbReference type="Gene3D" id="3.40.50.300">
    <property type="entry name" value="P-loop containing nucleotide triphosphate hydrolases"/>
    <property type="match status" value="2"/>
</dbReference>
<dbReference type="InterPro" id="IPR050742">
    <property type="entry name" value="Helicase_Restrict-Modif_Enz"/>
</dbReference>
<dbReference type="GO" id="GO:0005829">
    <property type="term" value="C:cytosol"/>
    <property type="evidence" value="ECO:0007669"/>
    <property type="project" value="TreeGrafter"/>
</dbReference>
<dbReference type="SUPFAM" id="SSF52540">
    <property type="entry name" value="P-loop containing nucleoside triphosphate hydrolases"/>
    <property type="match status" value="2"/>
</dbReference>
<dbReference type="GO" id="GO:0004519">
    <property type="term" value="F:endonuclease activity"/>
    <property type="evidence" value="ECO:0007669"/>
    <property type="project" value="UniProtKB-KW"/>
</dbReference>
<reference evidence="2 3" key="1">
    <citation type="submission" date="2018-02" db="EMBL/GenBank/DDBJ databases">
        <title>Complete genome of Nitrosopumilus oxyclinae HCE1.</title>
        <authorList>
            <person name="Qin W."/>
            <person name="Zheng Y."/>
            <person name="Stahl D.A."/>
        </authorList>
    </citation>
    <scope>NUCLEOTIDE SEQUENCE [LARGE SCALE GENOMIC DNA]</scope>
    <source>
        <strain evidence="2 3">HCE1</strain>
    </source>
</reference>
<feature type="domain" description="Helicase ATP-binding" evidence="1">
    <location>
        <begin position="169"/>
        <end position="359"/>
    </location>
</feature>
<dbReference type="Pfam" id="PF04851">
    <property type="entry name" value="ResIII"/>
    <property type="match status" value="1"/>
</dbReference>
<dbReference type="RefSeq" id="WP_179363090.1">
    <property type="nucleotide sequence ID" value="NZ_CP026994.1"/>
</dbReference>
<dbReference type="GO" id="GO:0003677">
    <property type="term" value="F:DNA binding"/>
    <property type="evidence" value="ECO:0007669"/>
    <property type="project" value="InterPro"/>
</dbReference>
<dbReference type="CDD" id="cd18032">
    <property type="entry name" value="DEXHc_RE_I_III_res"/>
    <property type="match status" value="1"/>
</dbReference>